<dbReference type="EMBL" id="KZ805304">
    <property type="protein sequence ID" value="PVI07501.1"/>
    <property type="molecule type" value="Genomic_DNA"/>
</dbReference>
<evidence type="ECO:0000256" key="1">
    <source>
        <dbReference type="SAM" id="Phobius"/>
    </source>
</evidence>
<keyword evidence="1" id="KW-0472">Membrane</keyword>
<sequence length="120" mass="13905">MDGTMDFFKDSIPPHFFFLSQSATPDRLLTLVAYSFIDTWWIDTLSFFIVGDYTIISSSPLVVVFLLFITVTLSGWRNKLGKLNTYFFLLKHVRLWLLALVKTMNVHLYCCSTYIGMQVT</sequence>
<keyword evidence="1" id="KW-1133">Transmembrane helix</keyword>
<keyword evidence="3" id="KW-1185">Reference proteome</keyword>
<protein>
    <submittedName>
        <fullName evidence="2">Uncharacterized protein</fullName>
    </submittedName>
</protein>
<accession>A0A2V1EAE5</accession>
<name>A0A2V1EAE5_9PLEO</name>
<reference evidence="2 3" key="1">
    <citation type="journal article" date="2018" name="Sci. Rep.">
        <title>Comparative genomics provides insights into the lifestyle and reveals functional heterogeneity of dark septate endophytic fungi.</title>
        <authorList>
            <person name="Knapp D.G."/>
            <person name="Nemeth J.B."/>
            <person name="Barry K."/>
            <person name="Hainaut M."/>
            <person name="Henrissat B."/>
            <person name="Johnson J."/>
            <person name="Kuo A."/>
            <person name="Lim J.H.P."/>
            <person name="Lipzen A."/>
            <person name="Nolan M."/>
            <person name="Ohm R.A."/>
            <person name="Tamas L."/>
            <person name="Grigoriev I.V."/>
            <person name="Spatafora J.W."/>
            <person name="Nagy L.G."/>
            <person name="Kovacs G.M."/>
        </authorList>
    </citation>
    <scope>NUCLEOTIDE SEQUENCE [LARGE SCALE GENOMIC DNA]</scope>
    <source>
        <strain evidence="2 3">DSE2036</strain>
    </source>
</reference>
<dbReference type="AlphaFoldDB" id="A0A2V1EAE5"/>
<feature type="transmembrane region" description="Helical" evidence="1">
    <location>
        <begin position="95"/>
        <end position="117"/>
    </location>
</feature>
<evidence type="ECO:0000313" key="3">
    <source>
        <dbReference type="Proteomes" id="UP000244855"/>
    </source>
</evidence>
<keyword evidence="1" id="KW-0812">Transmembrane</keyword>
<proteinExistence type="predicted"/>
<dbReference type="Proteomes" id="UP000244855">
    <property type="component" value="Unassembled WGS sequence"/>
</dbReference>
<organism evidence="2 3">
    <name type="scientific">Periconia macrospinosa</name>
    <dbReference type="NCBI Taxonomy" id="97972"/>
    <lineage>
        <taxon>Eukaryota</taxon>
        <taxon>Fungi</taxon>
        <taxon>Dikarya</taxon>
        <taxon>Ascomycota</taxon>
        <taxon>Pezizomycotina</taxon>
        <taxon>Dothideomycetes</taxon>
        <taxon>Pleosporomycetidae</taxon>
        <taxon>Pleosporales</taxon>
        <taxon>Massarineae</taxon>
        <taxon>Periconiaceae</taxon>
        <taxon>Periconia</taxon>
    </lineage>
</organism>
<evidence type="ECO:0000313" key="2">
    <source>
        <dbReference type="EMBL" id="PVI07501.1"/>
    </source>
</evidence>
<feature type="transmembrane region" description="Helical" evidence="1">
    <location>
        <begin position="55"/>
        <end position="74"/>
    </location>
</feature>
<gene>
    <name evidence="2" type="ORF">DM02DRAFT_327860</name>
</gene>